<proteinExistence type="predicted"/>
<organism evidence="1">
    <name type="scientific">Anguilla anguilla</name>
    <name type="common">European freshwater eel</name>
    <name type="synonym">Muraena anguilla</name>
    <dbReference type="NCBI Taxonomy" id="7936"/>
    <lineage>
        <taxon>Eukaryota</taxon>
        <taxon>Metazoa</taxon>
        <taxon>Chordata</taxon>
        <taxon>Craniata</taxon>
        <taxon>Vertebrata</taxon>
        <taxon>Euteleostomi</taxon>
        <taxon>Actinopterygii</taxon>
        <taxon>Neopterygii</taxon>
        <taxon>Teleostei</taxon>
        <taxon>Anguilliformes</taxon>
        <taxon>Anguillidae</taxon>
        <taxon>Anguilla</taxon>
    </lineage>
</organism>
<name>A0A0E9PS93_ANGAN</name>
<accession>A0A0E9PS93</accession>
<protein>
    <submittedName>
        <fullName evidence="1">Uncharacterized protein</fullName>
    </submittedName>
</protein>
<evidence type="ECO:0000313" key="1">
    <source>
        <dbReference type="EMBL" id="JAH07167.1"/>
    </source>
</evidence>
<reference evidence="1" key="1">
    <citation type="submission" date="2014-11" db="EMBL/GenBank/DDBJ databases">
        <authorList>
            <person name="Amaro Gonzalez C."/>
        </authorList>
    </citation>
    <scope>NUCLEOTIDE SEQUENCE</scope>
</reference>
<dbReference type="EMBL" id="GBXM01101410">
    <property type="protein sequence ID" value="JAH07167.1"/>
    <property type="molecule type" value="Transcribed_RNA"/>
</dbReference>
<reference evidence="1" key="2">
    <citation type="journal article" date="2015" name="Fish Shellfish Immunol.">
        <title>Early steps in the European eel (Anguilla anguilla)-Vibrio vulnificus interaction in the gills: Role of the RtxA13 toxin.</title>
        <authorList>
            <person name="Callol A."/>
            <person name="Pajuelo D."/>
            <person name="Ebbesson L."/>
            <person name="Teles M."/>
            <person name="MacKenzie S."/>
            <person name="Amaro C."/>
        </authorList>
    </citation>
    <scope>NUCLEOTIDE SEQUENCE</scope>
</reference>
<dbReference type="AlphaFoldDB" id="A0A0E9PS93"/>
<sequence length="33" mass="3971">MHTVLLMFTVIVMYTKYNWVNIQLQMNCFDSSV</sequence>